<dbReference type="EMBL" id="JBHSLI010000002">
    <property type="protein sequence ID" value="MFC5292764.1"/>
    <property type="molecule type" value="Genomic_DNA"/>
</dbReference>
<name>A0ABW0F055_9HYPH</name>
<dbReference type="RefSeq" id="WP_158446610.1">
    <property type="nucleotide sequence ID" value="NZ_JAOAOS010000002.1"/>
</dbReference>
<organism evidence="1 2">
    <name type="scientific">Bosea minatitlanensis</name>
    <dbReference type="NCBI Taxonomy" id="128782"/>
    <lineage>
        <taxon>Bacteria</taxon>
        <taxon>Pseudomonadati</taxon>
        <taxon>Pseudomonadota</taxon>
        <taxon>Alphaproteobacteria</taxon>
        <taxon>Hyphomicrobiales</taxon>
        <taxon>Boseaceae</taxon>
        <taxon>Bosea</taxon>
    </lineage>
</organism>
<protein>
    <submittedName>
        <fullName evidence="1">Uncharacterized protein</fullName>
    </submittedName>
</protein>
<dbReference type="Proteomes" id="UP001595976">
    <property type="component" value="Unassembled WGS sequence"/>
</dbReference>
<proteinExistence type="predicted"/>
<accession>A0ABW0F055</accession>
<sequence length="133" mass="14308">MKFFHEAEPGILVSKGVLATEQDGRDWVAEYDALLQRERPFAVIVQAGDRPLPPAGKPMILWMKVRKAELGRWVRVTIFIIADAAERAEMAASLPGRAKASPYPMALAADEPEAIAQARASLADAAPDAAAGN</sequence>
<evidence type="ECO:0000313" key="1">
    <source>
        <dbReference type="EMBL" id="MFC5292764.1"/>
    </source>
</evidence>
<evidence type="ECO:0000313" key="2">
    <source>
        <dbReference type="Proteomes" id="UP001595976"/>
    </source>
</evidence>
<reference evidence="2" key="1">
    <citation type="journal article" date="2019" name="Int. J. Syst. Evol. Microbiol.">
        <title>The Global Catalogue of Microorganisms (GCM) 10K type strain sequencing project: providing services to taxonomists for standard genome sequencing and annotation.</title>
        <authorList>
            <consortium name="The Broad Institute Genomics Platform"/>
            <consortium name="The Broad Institute Genome Sequencing Center for Infectious Disease"/>
            <person name="Wu L."/>
            <person name="Ma J."/>
        </authorList>
    </citation>
    <scope>NUCLEOTIDE SEQUENCE [LARGE SCALE GENOMIC DNA]</scope>
    <source>
        <strain evidence="2">CGMCC 1.15643</strain>
    </source>
</reference>
<comment type="caution">
    <text evidence="1">The sequence shown here is derived from an EMBL/GenBank/DDBJ whole genome shotgun (WGS) entry which is preliminary data.</text>
</comment>
<keyword evidence="2" id="KW-1185">Reference proteome</keyword>
<gene>
    <name evidence="1" type="ORF">ACFPK2_07150</name>
</gene>